<evidence type="ECO:0000313" key="2">
    <source>
        <dbReference type="Proteomes" id="UP001164929"/>
    </source>
</evidence>
<accession>A0AAD6Q2F8</accession>
<dbReference type="Proteomes" id="UP001164929">
    <property type="component" value="Chromosome 12"/>
</dbReference>
<dbReference type="AlphaFoldDB" id="A0AAD6Q2F8"/>
<sequence length="95" mass="10516">MSTLHGTVSVGNTAVLISKIDVFSAIHALIRTSFVARLMAAVLGDIYPSIIPCSRLMGTVRCWGLLPLVLVFYKIPCQQKTIMTKQRCWKHGNIN</sequence>
<name>A0AAD6Q2F8_9ROSI</name>
<reference evidence="1" key="1">
    <citation type="journal article" date="2023" name="Mol. Ecol. Resour.">
        <title>Chromosome-level genome assembly of a triploid poplar Populus alba 'Berolinensis'.</title>
        <authorList>
            <person name="Chen S."/>
            <person name="Yu Y."/>
            <person name="Wang X."/>
            <person name="Wang S."/>
            <person name="Zhang T."/>
            <person name="Zhou Y."/>
            <person name="He R."/>
            <person name="Meng N."/>
            <person name="Wang Y."/>
            <person name="Liu W."/>
            <person name="Liu Z."/>
            <person name="Liu J."/>
            <person name="Guo Q."/>
            <person name="Huang H."/>
            <person name="Sederoff R.R."/>
            <person name="Wang G."/>
            <person name="Qu G."/>
            <person name="Chen S."/>
        </authorList>
    </citation>
    <scope>NUCLEOTIDE SEQUENCE</scope>
    <source>
        <strain evidence="1">SC-2020</strain>
    </source>
</reference>
<proteinExistence type="predicted"/>
<keyword evidence="2" id="KW-1185">Reference proteome</keyword>
<evidence type="ECO:0000313" key="1">
    <source>
        <dbReference type="EMBL" id="KAJ6976476.1"/>
    </source>
</evidence>
<organism evidence="1 2">
    <name type="scientific">Populus alba x Populus x berolinensis</name>
    <dbReference type="NCBI Taxonomy" id="444605"/>
    <lineage>
        <taxon>Eukaryota</taxon>
        <taxon>Viridiplantae</taxon>
        <taxon>Streptophyta</taxon>
        <taxon>Embryophyta</taxon>
        <taxon>Tracheophyta</taxon>
        <taxon>Spermatophyta</taxon>
        <taxon>Magnoliopsida</taxon>
        <taxon>eudicotyledons</taxon>
        <taxon>Gunneridae</taxon>
        <taxon>Pentapetalae</taxon>
        <taxon>rosids</taxon>
        <taxon>fabids</taxon>
        <taxon>Malpighiales</taxon>
        <taxon>Salicaceae</taxon>
        <taxon>Saliceae</taxon>
        <taxon>Populus</taxon>
    </lineage>
</organism>
<comment type="caution">
    <text evidence="1">The sequence shown here is derived from an EMBL/GenBank/DDBJ whole genome shotgun (WGS) entry which is preliminary data.</text>
</comment>
<dbReference type="EMBL" id="JAQIZT010000012">
    <property type="protein sequence ID" value="KAJ6976476.1"/>
    <property type="molecule type" value="Genomic_DNA"/>
</dbReference>
<gene>
    <name evidence="1" type="ORF">NC653_028572</name>
</gene>
<protein>
    <submittedName>
        <fullName evidence="1">Uncharacterized protein</fullName>
    </submittedName>
</protein>